<name>A0A9Q3FSE7_9BASI</name>
<sequence length="179" mass="21164">MRPRRKPISPKFQVGPPEPQIGPRNLEPWIGHKIFWTPIFHSWPLAITRGHQLRPRKGSPQFKGRPFPQSQTLHWRNQECEIYGIIYHYAPFSLRNPMVMASGPHYIIENQVPKSITPFQRKVSVSQSDNPWWPSEDILGTPITWSFRCWLFHSNSIAPREYWTRTFQGKFQEVVNYSN</sequence>
<evidence type="ECO:0000313" key="2">
    <source>
        <dbReference type="EMBL" id="MBW0542657.1"/>
    </source>
</evidence>
<accession>A0A9Q3FSE7</accession>
<comment type="caution">
    <text evidence="2">The sequence shown here is derived from an EMBL/GenBank/DDBJ whole genome shotgun (WGS) entry which is preliminary data.</text>
</comment>
<gene>
    <name evidence="2" type="ORF">O181_082372</name>
</gene>
<reference evidence="2" key="1">
    <citation type="submission" date="2021-03" db="EMBL/GenBank/DDBJ databases">
        <title>Draft genome sequence of rust myrtle Austropuccinia psidii MF-1, a brazilian biotype.</title>
        <authorList>
            <person name="Quecine M.C."/>
            <person name="Pachon D.M.R."/>
            <person name="Bonatelli M.L."/>
            <person name="Correr F.H."/>
            <person name="Franceschini L.M."/>
            <person name="Leite T.F."/>
            <person name="Margarido G.R.A."/>
            <person name="Almeida C.A."/>
            <person name="Ferrarezi J.A."/>
            <person name="Labate C.A."/>
        </authorList>
    </citation>
    <scope>NUCLEOTIDE SEQUENCE</scope>
    <source>
        <strain evidence="2">MF-1</strain>
    </source>
</reference>
<dbReference type="Proteomes" id="UP000765509">
    <property type="component" value="Unassembled WGS sequence"/>
</dbReference>
<dbReference type="AlphaFoldDB" id="A0A9Q3FSE7"/>
<organism evidence="2 3">
    <name type="scientific">Austropuccinia psidii MF-1</name>
    <dbReference type="NCBI Taxonomy" id="1389203"/>
    <lineage>
        <taxon>Eukaryota</taxon>
        <taxon>Fungi</taxon>
        <taxon>Dikarya</taxon>
        <taxon>Basidiomycota</taxon>
        <taxon>Pucciniomycotina</taxon>
        <taxon>Pucciniomycetes</taxon>
        <taxon>Pucciniales</taxon>
        <taxon>Sphaerophragmiaceae</taxon>
        <taxon>Austropuccinia</taxon>
    </lineage>
</organism>
<protein>
    <submittedName>
        <fullName evidence="2">Uncharacterized protein</fullName>
    </submittedName>
</protein>
<dbReference type="EMBL" id="AVOT02047367">
    <property type="protein sequence ID" value="MBW0542657.1"/>
    <property type="molecule type" value="Genomic_DNA"/>
</dbReference>
<feature type="region of interest" description="Disordered" evidence="1">
    <location>
        <begin position="1"/>
        <end position="20"/>
    </location>
</feature>
<proteinExistence type="predicted"/>
<evidence type="ECO:0000313" key="3">
    <source>
        <dbReference type="Proteomes" id="UP000765509"/>
    </source>
</evidence>
<evidence type="ECO:0000256" key="1">
    <source>
        <dbReference type="SAM" id="MobiDB-lite"/>
    </source>
</evidence>
<keyword evidence="3" id="KW-1185">Reference proteome</keyword>